<accession>A0A5B7HFG6</accession>
<evidence type="ECO:0000313" key="2">
    <source>
        <dbReference type="Proteomes" id="UP000324222"/>
    </source>
</evidence>
<organism evidence="1 2">
    <name type="scientific">Portunus trituberculatus</name>
    <name type="common">Swimming crab</name>
    <name type="synonym">Neptunus trituberculatus</name>
    <dbReference type="NCBI Taxonomy" id="210409"/>
    <lineage>
        <taxon>Eukaryota</taxon>
        <taxon>Metazoa</taxon>
        <taxon>Ecdysozoa</taxon>
        <taxon>Arthropoda</taxon>
        <taxon>Crustacea</taxon>
        <taxon>Multicrustacea</taxon>
        <taxon>Malacostraca</taxon>
        <taxon>Eumalacostraca</taxon>
        <taxon>Eucarida</taxon>
        <taxon>Decapoda</taxon>
        <taxon>Pleocyemata</taxon>
        <taxon>Brachyura</taxon>
        <taxon>Eubrachyura</taxon>
        <taxon>Portunoidea</taxon>
        <taxon>Portunidae</taxon>
        <taxon>Portuninae</taxon>
        <taxon>Portunus</taxon>
    </lineage>
</organism>
<proteinExistence type="predicted"/>
<protein>
    <submittedName>
        <fullName evidence="1">Uncharacterized protein</fullName>
    </submittedName>
</protein>
<reference evidence="1 2" key="1">
    <citation type="submission" date="2019-05" db="EMBL/GenBank/DDBJ databases">
        <title>Another draft genome of Portunus trituberculatus and its Hox gene families provides insights of decapod evolution.</title>
        <authorList>
            <person name="Jeong J.-H."/>
            <person name="Song I."/>
            <person name="Kim S."/>
            <person name="Choi T."/>
            <person name="Kim D."/>
            <person name="Ryu S."/>
            <person name="Kim W."/>
        </authorList>
    </citation>
    <scope>NUCLEOTIDE SEQUENCE [LARGE SCALE GENOMIC DNA]</scope>
    <source>
        <tissue evidence="1">Muscle</tissue>
    </source>
</reference>
<dbReference type="AlphaFoldDB" id="A0A5B7HFG6"/>
<sequence>MCGCGASVTTVCLCRATTWTERQAGLQAMWCTRFTRVPVLRCLT</sequence>
<keyword evidence="2" id="KW-1185">Reference proteome</keyword>
<evidence type="ECO:0000313" key="1">
    <source>
        <dbReference type="EMBL" id="MPC69902.1"/>
    </source>
</evidence>
<comment type="caution">
    <text evidence="1">The sequence shown here is derived from an EMBL/GenBank/DDBJ whole genome shotgun (WGS) entry which is preliminary data.</text>
</comment>
<dbReference type="Proteomes" id="UP000324222">
    <property type="component" value="Unassembled WGS sequence"/>
</dbReference>
<gene>
    <name evidence="1" type="ORF">E2C01_064135</name>
</gene>
<name>A0A5B7HFG6_PORTR</name>
<dbReference type="EMBL" id="VSRR010030187">
    <property type="protein sequence ID" value="MPC69902.1"/>
    <property type="molecule type" value="Genomic_DNA"/>
</dbReference>